<keyword evidence="3" id="KW-1185">Reference proteome</keyword>
<gene>
    <name evidence="2" type="ORF">HRQ87_05005</name>
</gene>
<reference evidence="2 3" key="1">
    <citation type="submission" date="2020-06" db="EMBL/GenBank/DDBJ databases">
        <title>Sulfitobacter algicola sp. nov., isolated from green algae.</title>
        <authorList>
            <person name="Wang C."/>
        </authorList>
    </citation>
    <scope>NUCLEOTIDE SEQUENCE [LARGE SCALE GENOMIC DNA]</scope>
    <source>
        <strain evidence="2 3">1151</strain>
    </source>
</reference>
<dbReference type="Proteomes" id="UP000777935">
    <property type="component" value="Unassembled WGS sequence"/>
</dbReference>
<proteinExistence type="predicted"/>
<dbReference type="RefSeq" id="WP_174135884.1">
    <property type="nucleotide sequence ID" value="NZ_JABUFE010000002.1"/>
</dbReference>
<accession>A0ABX2IP70</accession>
<feature type="chain" id="PRO_5046404066" description="Lipoprotein" evidence="1">
    <location>
        <begin position="24"/>
        <end position="179"/>
    </location>
</feature>
<feature type="signal peptide" evidence="1">
    <location>
        <begin position="1"/>
        <end position="23"/>
    </location>
</feature>
<dbReference type="EMBL" id="JABUFE010000002">
    <property type="protein sequence ID" value="NSX54155.1"/>
    <property type="molecule type" value="Genomic_DNA"/>
</dbReference>
<evidence type="ECO:0000256" key="1">
    <source>
        <dbReference type="SAM" id="SignalP"/>
    </source>
</evidence>
<sequence length="179" mass="19984">MSNTLSTLKFCLLFVLTSFLLVACNEDQADAVGFWKADDKNFIEISENDGVYRATVYRPSAVYSTFEKAEYPATYEDGTVSIGLPRGPLPVLYRAEDDVIVVFGDVTYSRVNAEKTRTEVDGMLRQVALDEADCEALQEQVNATRGTFESRTACEAFMTSISERKPASCRLLFTSCRSY</sequence>
<evidence type="ECO:0000313" key="3">
    <source>
        <dbReference type="Proteomes" id="UP000777935"/>
    </source>
</evidence>
<comment type="caution">
    <text evidence="2">The sequence shown here is derived from an EMBL/GenBank/DDBJ whole genome shotgun (WGS) entry which is preliminary data.</text>
</comment>
<name>A0ABX2IP70_9RHOB</name>
<evidence type="ECO:0008006" key="4">
    <source>
        <dbReference type="Google" id="ProtNLM"/>
    </source>
</evidence>
<organism evidence="2 3">
    <name type="scientific">Parasulfitobacter algicola</name>
    <dbReference type="NCBI Taxonomy" id="2614809"/>
    <lineage>
        <taxon>Bacteria</taxon>
        <taxon>Pseudomonadati</taxon>
        <taxon>Pseudomonadota</taxon>
        <taxon>Alphaproteobacteria</taxon>
        <taxon>Rhodobacterales</taxon>
        <taxon>Roseobacteraceae</taxon>
        <taxon>Parasulfitobacter</taxon>
    </lineage>
</organism>
<protein>
    <recommendedName>
        <fullName evidence="4">Lipoprotein</fullName>
    </recommendedName>
</protein>
<evidence type="ECO:0000313" key="2">
    <source>
        <dbReference type="EMBL" id="NSX54155.1"/>
    </source>
</evidence>
<keyword evidence="1" id="KW-0732">Signal</keyword>